<gene>
    <name evidence="3" type="ORF">BJ989_002388</name>
</gene>
<proteinExistence type="predicted"/>
<accession>A0A7Y9USN1</accession>
<feature type="region of interest" description="Disordered" evidence="1">
    <location>
        <begin position="151"/>
        <end position="181"/>
    </location>
</feature>
<sequence length="181" mass="19009">MTAPGILAVTALAVACACLLTLAATVVTARRAAARGRAETAALRRDLAELRAALGTAGGGREVPPEPEPDPADAARPSVPAYVITGVGDRPRAPGGPAPAPARLEGRLFADLVLRESVVKAAALAHGVRRAAAPETRDRVRVELRRELRRARKQRRADLRAARRHLHAEQRADLAAGEDAA</sequence>
<feature type="compositionally biased region" description="Basic and acidic residues" evidence="1">
    <location>
        <begin position="156"/>
        <end position="172"/>
    </location>
</feature>
<dbReference type="EMBL" id="JACCAC010000001">
    <property type="protein sequence ID" value="NYG56084.1"/>
    <property type="molecule type" value="Genomic_DNA"/>
</dbReference>
<dbReference type="Proteomes" id="UP000544110">
    <property type="component" value="Unassembled WGS sequence"/>
</dbReference>
<evidence type="ECO:0000313" key="4">
    <source>
        <dbReference type="Proteomes" id="UP000544110"/>
    </source>
</evidence>
<feature type="chain" id="PRO_5038446244" evidence="2">
    <location>
        <begin position="24"/>
        <end position="181"/>
    </location>
</feature>
<comment type="caution">
    <text evidence="3">The sequence shown here is derived from an EMBL/GenBank/DDBJ whole genome shotgun (WGS) entry which is preliminary data.</text>
</comment>
<feature type="region of interest" description="Disordered" evidence="1">
    <location>
        <begin position="55"/>
        <end position="80"/>
    </location>
</feature>
<evidence type="ECO:0000313" key="3">
    <source>
        <dbReference type="EMBL" id="NYG56084.1"/>
    </source>
</evidence>
<protein>
    <submittedName>
        <fullName evidence="3">Uncharacterized protein</fullName>
    </submittedName>
</protein>
<dbReference type="RefSeq" id="WP_179518413.1">
    <property type="nucleotide sequence ID" value="NZ_JACCAC010000001.1"/>
</dbReference>
<dbReference type="AlphaFoldDB" id="A0A7Y9USN1"/>
<name>A0A7Y9USN1_9ACTN</name>
<keyword evidence="4" id="KW-1185">Reference proteome</keyword>
<evidence type="ECO:0000256" key="2">
    <source>
        <dbReference type="SAM" id="SignalP"/>
    </source>
</evidence>
<organism evidence="3 4">
    <name type="scientific">Nocardioides perillae</name>
    <dbReference type="NCBI Taxonomy" id="1119534"/>
    <lineage>
        <taxon>Bacteria</taxon>
        <taxon>Bacillati</taxon>
        <taxon>Actinomycetota</taxon>
        <taxon>Actinomycetes</taxon>
        <taxon>Propionibacteriales</taxon>
        <taxon>Nocardioidaceae</taxon>
        <taxon>Nocardioides</taxon>
    </lineage>
</organism>
<feature type="signal peptide" evidence="2">
    <location>
        <begin position="1"/>
        <end position="23"/>
    </location>
</feature>
<evidence type="ECO:0000256" key="1">
    <source>
        <dbReference type="SAM" id="MobiDB-lite"/>
    </source>
</evidence>
<keyword evidence="2" id="KW-0732">Signal</keyword>
<reference evidence="3 4" key="1">
    <citation type="submission" date="2020-07" db="EMBL/GenBank/DDBJ databases">
        <title>Sequencing the genomes of 1000 actinobacteria strains.</title>
        <authorList>
            <person name="Klenk H.-P."/>
        </authorList>
    </citation>
    <scope>NUCLEOTIDE SEQUENCE [LARGE SCALE GENOMIC DNA]</scope>
    <source>
        <strain evidence="3 4">DSM 24552</strain>
    </source>
</reference>